<dbReference type="Proteomes" id="UP000004319">
    <property type="component" value="Unassembled WGS sequence"/>
</dbReference>
<evidence type="ECO:0000313" key="1">
    <source>
        <dbReference type="EMBL" id="GAA09402.1"/>
    </source>
</evidence>
<protein>
    <submittedName>
        <fullName evidence="1">Uncharacterized protein</fullName>
    </submittedName>
</protein>
<sequence>MVFIVPSPALNKGQWKPHVRSKIVTGTDNLADVTKVLIQTKKTSPSEGGLFRI</sequence>
<comment type="caution">
    <text evidence="1">The sequence shown here is derived from an EMBL/GenBank/DDBJ whole genome shotgun (WGS) entry which is preliminary data.</text>
</comment>
<reference evidence="1 2" key="1">
    <citation type="journal article" date="2011" name="Biochem. Biophys. Res. Commun.">
        <title>Increased number of Arginine-based salt bridges contributes to the thermotolerance of thermotolerant acetic acid bacteria, Acetobacter tropicalis SKU1100.</title>
        <authorList>
            <person name="Matsutani M."/>
            <person name="Hirakawa H."/>
            <person name="Nishikura M."/>
            <person name="Soemphol W."/>
            <person name="Ali I.A.I."/>
            <person name="Yakushi T."/>
            <person name="Matsushita K."/>
        </authorList>
    </citation>
    <scope>NUCLEOTIDE SEQUENCE [LARGE SCALE GENOMIC DNA]</scope>
    <source>
        <strain evidence="1 2">NBRC 101654</strain>
    </source>
</reference>
<dbReference type="AlphaFoldDB" id="F7VGA7"/>
<gene>
    <name evidence="1" type="ORF">ATPR_2406</name>
</gene>
<name>F7VGA7_9PROT</name>
<evidence type="ECO:0000313" key="2">
    <source>
        <dbReference type="Proteomes" id="UP000004319"/>
    </source>
</evidence>
<accession>F7VGA7</accession>
<organism evidence="1 2">
    <name type="scientific">Acetobacter tropicalis NBRC 101654</name>
    <dbReference type="NCBI Taxonomy" id="749388"/>
    <lineage>
        <taxon>Bacteria</taxon>
        <taxon>Pseudomonadati</taxon>
        <taxon>Pseudomonadota</taxon>
        <taxon>Alphaproteobacteria</taxon>
        <taxon>Acetobacterales</taxon>
        <taxon>Acetobacteraceae</taxon>
        <taxon>Acetobacter</taxon>
    </lineage>
</organism>
<dbReference type="EMBL" id="BABS01000089">
    <property type="protein sequence ID" value="GAA09402.1"/>
    <property type="molecule type" value="Genomic_DNA"/>
</dbReference>
<proteinExistence type="predicted"/>